<keyword evidence="3" id="KW-1185">Reference proteome</keyword>
<accession>A0A2S6GCS2</accession>
<organism evidence="2 3">
    <name type="scientific">Actinokineospora auranticolor</name>
    <dbReference type="NCBI Taxonomy" id="155976"/>
    <lineage>
        <taxon>Bacteria</taxon>
        <taxon>Bacillati</taxon>
        <taxon>Actinomycetota</taxon>
        <taxon>Actinomycetes</taxon>
        <taxon>Pseudonocardiales</taxon>
        <taxon>Pseudonocardiaceae</taxon>
        <taxon>Actinokineospora</taxon>
    </lineage>
</organism>
<dbReference type="Gene3D" id="1.25.40.10">
    <property type="entry name" value="Tetratricopeptide repeat domain"/>
    <property type="match status" value="2"/>
</dbReference>
<sequence>MTNADDETASGVRNTVDASAISGVVVQGGTIAVGGNHFHLLADNPRPTPRQLPLPPPGFVGRQGELAALTAAEPGETPTIWTIGGAGGMGKTSLAVQWAASHGDRFPDGALFVDLHGFSPNSHPLKPAAALRGFLDALGVHHRRVPAALADRTALFRSLVAGKRMLILLDNACDEAQVGPLLPGTSSCTVLVTSRNRLPGLAVAHDAQSLRLGPLTGSEARAMLSARLGADHAAGALLAAGAGHPLALAIIAGLARTHSPAEIADELRDESSRLDVLDTGDPATSLPAVLSFSTRALTHGQRTAFLLLGLAPGPDTGLPAAASLVALPVDCAKLLLRALEHASLVDRDNQGRYRMHDLVRDHARSLANELPARERQDAIKRVFDFYVHTAAEADRRLDPRRTSIRLGRPMSGVCSHPLRDADSALQWFAVEHRNLLATHTDASAADEHETVWRLAWVLNTYQQRRAHRQERADIWRCASEAAPRLTDPVLAIRAYRHLGHAHIELGDLDEAHRSLRRALDLARLHGETAQEAHTHRTLALMSEQDADRERALDHASHALELYRRLGNPVREATALNQVGWLTAWLGDRGAGEEFCRAALALFEQHDDPDGEAHTHDSLGWIAHVVHRHHEAIEHYRRALDIYQSLGNTYAAADTLDRLGAPYMAIGHYEQAEETLLEALTIYQHQDRPHSIRRVARQLGVFDALVARGHRCPEQG</sequence>
<evidence type="ECO:0000313" key="2">
    <source>
        <dbReference type="EMBL" id="PPK62739.1"/>
    </source>
</evidence>
<dbReference type="SUPFAM" id="SSF52540">
    <property type="entry name" value="P-loop containing nucleoside triphosphate hydrolases"/>
    <property type="match status" value="1"/>
</dbReference>
<feature type="repeat" description="TPR" evidence="1">
    <location>
        <begin position="652"/>
        <end position="685"/>
    </location>
</feature>
<evidence type="ECO:0000313" key="3">
    <source>
        <dbReference type="Proteomes" id="UP000239203"/>
    </source>
</evidence>
<dbReference type="PRINTS" id="PR00364">
    <property type="entry name" value="DISEASERSIST"/>
</dbReference>
<dbReference type="InterPro" id="IPR019734">
    <property type="entry name" value="TPR_rpt"/>
</dbReference>
<comment type="caution">
    <text evidence="2">The sequence shown here is derived from an EMBL/GenBank/DDBJ whole genome shotgun (WGS) entry which is preliminary data.</text>
</comment>
<dbReference type="AlphaFoldDB" id="A0A2S6GCS2"/>
<dbReference type="PANTHER" id="PTHR47691">
    <property type="entry name" value="REGULATOR-RELATED"/>
    <property type="match status" value="1"/>
</dbReference>
<dbReference type="SMART" id="SM00028">
    <property type="entry name" value="TPR"/>
    <property type="match status" value="5"/>
</dbReference>
<dbReference type="Proteomes" id="UP000239203">
    <property type="component" value="Unassembled WGS sequence"/>
</dbReference>
<dbReference type="InterPro" id="IPR011990">
    <property type="entry name" value="TPR-like_helical_dom_sf"/>
</dbReference>
<dbReference type="EMBL" id="PTIX01000033">
    <property type="protein sequence ID" value="PPK62739.1"/>
    <property type="molecule type" value="Genomic_DNA"/>
</dbReference>
<dbReference type="Pfam" id="PF13181">
    <property type="entry name" value="TPR_8"/>
    <property type="match status" value="1"/>
</dbReference>
<gene>
    <name evidence="2" type="ORF">CLV40_1335</name>
</gene>
<protein>
    <submittedName>
        <fullName evidence="2">Putative ATPase</fullName>
    </submittedName>
</protein>
<keyword evidence="1" id="KW-0802">TPR repeat</keyword>
<dbReference type="InterPro" id="IPR027417">
    <property type="entry name" value="P-loop_NTPase"/>
</dbReference>
<reference evidence="2 3" key="1">
    <citation type="submission" date="2018-02" db="EMBL/GenBank/DDBJ databases">
        <title>Genomic Encyclopedia of Archaeal and Bacterial Type Strains, Phase II (KMG-II): from individual species to whole genera.</title>
        <authorList>
            <person name="Goeker M."/>
        </authorList>
    </citation>
    <scope>NUCLEOTIDE SEQUENCE [LARGE SCALE GENOMIC DNA]</scope>
    <source>
        <strain evidence="2 3">YU 961-1</strain>
    </source>
</reference>
<dbReference type="PANTHER" id="PTHR47691:SF3">
    <property type="entry name" value="HTH-TYPE TRANSCRIPTIONAL REGULATOR RV0890C-RELATED"/>
    <property type="match status" value="1"/>
</dbReference>
<dbReference type="SUPFAM" id="SSF48452">
    <property type="entry name" value="TPR-like"/>
    <property type="match status" value="2"/>
</dbReference>
<dbReference type="Pfam" id="PF13424">
    <property type="entry name" value="TPR_12"/>
    <property type="match status" value="1"/>
</dbReference>
<dbReference type="RefSeq" id="WP_181043910.1">
    <property type="nucleotide sequence ID" value="NZ_CP154825.1"/>
</dbReference>
<proteinExistence type="predicted"/>
<evidence type="ECO:0000256" key="1">
    <source>
        <dbReference type="PROSITE-ProRule" id="PRU00339"/>
    </source>
</evidence>
<dbReference type="Gene3D" id="3.40.50.300">
    <property type="entry name" value="P-loop containing nucleotide triphosphate hydrolases"/>
    <property type="match status" value="1"/>
</dbReference>
<name>A0A2S6GCS2_9PSEU</name>
<dbReference type="PROSITE" id="PS50005">
    <property type="entry name" value="TPR"/>
    <property type="match status" value="2"/>
</dbReference>
<feature type="repeat" description="TPR" evidence="1">
    <location>
        <begin position="492"/>
        <end position="525"/>
    </location>
</feature>